<dbReference type="InterPro" id="IPR012337">
    <property type="entry name" value="RNaseH-like_sf"/>
</dbReference>
<name>A0A151JC45_9HYME</name>
<accession>A0A151JC45</accession>
<dbReference type="EMBL" id="KQ979122">
    <property type="protein sequence ID" value="KYN22559.1"/>
    <property type="molecule type" value="Genomic_DNA"/>
</dbReference>
<evidence type="ECO:0008006" key="3">
    <source>
        <dbReference type="Google" id="ProtNLM"/>
    </source>
</evidence>
<protein>
    <recommendedName>
        <fullName evidence="3">DUF659 domain-containing protein</fullName>
    </recommendedName>
</protein>
<evidence type="ECO:0000313" key="2">
    <source>
        <dbReference type="Proteomes" id="UP000078492"/>
    </source>
</evidence>
<sequence length="364" mass="42630">MEKYKCLCRTELRKNCIWLKICLTTDVWTDSLNVKRFLGVTSHYLLNNKHRSVTIGVCYKIIPVVKMIKSNLQLYAPSTDVGHHMKKKLLDEFTKRFKDIEEVTLAAISTILDPRFKKIYFENRIACSHAINKVSYAINNRVKTRNLIASKLQISYRVQTMKKLIFGFIMSKASCTSANGRRSLKFTSYRADHFEYKKRAYNFHNYAHSLLMYFVENYSALYGRQHMSYNVHNLVHLCDYVKLWGTLDEFSAFKYENYMQKIKSKIKSSSRPLQQLINRCIEEDKLNIKNIEKNYPILKVRNSVNANDEKIIQSVQCKGFYLSTKAADNCCSLLDGTISLTKIYLKHEQIYVTGKKYSNVKSFF</sequence>
<evidence type="ECO:0000313" key="1">
    <source>
        <dbReference type="EMBL" id="KYN22559.1"/>
    </source>
</evidence>
<dbReference type="PANTHER" id="PTHR33053:SF25">
    <property type="entry name" value="TRANSPOSASE DOMAIN-CONTAINING PROTEIN"/>
    <property type="match status" value="1"/>
</dbReference>
<dbReference type="STRING" id="471704.A0A151JC45"/>
<gene>
    <name evidence="1" type="ORF">ALC57_05085</name>
</gene>
<keyword evidence="2" id="KW-1185">Reference proteome</keyword>
<dbReference type="Proteomes" id="UP000078492">
    <property type="component" value="Unassembled WGS sequence"/>
</dbReference>
<dbReference type="PANTHER" id="PTHR33053">
    <property type="entry name" value="PROTEIN, PUTATIVE-RELATED"/>
    <property type="match status" value="1"/>
</dbReference>
<proteinExistence type="predicted"/>
<reference evidence="1 2" key="1">
    <citation type="submission" date="2015-09" db="EMBL/GenBank/DDBJ databases">
        <title>Trachymyrmex cornetzi WGS genome.</title>
        <authorList>
            <person name="Nygaard S."/>
            <person name="Hu H."/>
            <person name="Boomsma J."/>
            <person name="Zhang G."/>
        </authorList>
    </citation>
    <scope>NUCLEOTIDE SEQUENCE [LARGE SCALE GENOMIC DNA]</scope>
    <source>
        <strain evidence="1">Tcor2-1</strain>
        <tissue evidence="1">Whole body</tissue>
    </source>
</reference>
<dbReference type="SUPFAM" id="SSF53098">
    <property type="entry name" value="Ribonuclease H-like"/>
    <property type="match status" value="1"/>
</dbReference>
<dbReference type="AlphaFoldDB" id="A0A151JC45"/>
<organism evidence="1 2">
    <name type="scientific">Trachymyrmex cornetzi</name>
    <dbReference type="NCBI Taxonomy" id="471704"/>
    <lineage>
        <taxon>Eukaryota</taxon>
        <taxon>Metazoa</taxon>
        <taxon>Ecdysozoa</taxon>
        <taxon>Arthropoda</taxon>
        <taxon>Hexapoda</taxon>
        <taxon>Insecta</taxon>
        <taxon>Pterygota</taxon>
        <taxon>Neoptera</taxon>
        <taxon>Endopterygota</taxon>
        <taxon>Hymenoptera</taxon>
        <taxon>Apocrita</taxon>
        <taxon>Aculeata</taxon>
        <taxon>Formicoidea</taxon>
        <taxon>Formicidae</taxon>
        <taxon>Myrmicinae</taxon>
        <taxon>Trachymyrmex</taxon>
    </lineage>
</organism>